<dbReference type="SUPFAM" id="SSF103481">
    <property type="entry name" value="Multidrug resistance efflux transporter EmrE"/>
    <property type="match status" value="1"/>
</dbReference>
<dbReference type="InterPro" id="IPR000620">
    <property type="entry name" value="EamA_dom"/>
</dbReference>
<evidence type="ECO:0000313" key="9">
    <source>
        <dbReference type="Proteomes" id="UP001157138"/>
    </source>
</evidence>
<feature type="transmembrane region" description="Helical" evidence="6">
    <location>
        <begin position="93"/>
        <end position="115"/>
    </location>
</feature>
<dbReference type="Pfam" id="PF00892">
    <property type="entry name" value="EamA"/>
    <property type="match status" value="1"/>
</dbReference>
<evidence type="ECO:0000256" key="2">
    <source>
        <dbReference type="ARBA" id="ARBA00007362"/>
    </source>
</evidence>
<evidence type="ECO:0000313" key="8">
    <source>
        <dbReference type="EMBL" id="GLT19193.1"/>
    </source>
</evidence>
<sequence>MILGALISTLGLTIFFFDQLSSQEGAAKGVALALLSFFLIAVGSVVTERVNKKYQMSSIKINKIAIFTACIAFMITCVYQNQPLSVPLSAEFLLPLFYLGIVCSALAFVLFTSMVSRMGTEYAQYVVFIYPLVATYIAYAVGEISLSFNMVLGSVLVIIGFAVGMYNKPSDVPQRQEKELGEAKNPS</sequence>
<comment type="similarity">
    <text evidence="2">Belongs to the EamA transporter family.</text>
</comment>
<evidence type="ECO:0000256" key="6">
    <source>
        <dbReference type="SAM" id="Phobius"/>
    </source>
</evidence>
<feature type="transmembrane region" description="Helical" evidence="6">
    <location>
        <begin position="122"/>
        <end position="141"/>
    </location>
</feature>
<dbReference type="InterPro" id="IPR050638">
    <property type="entry name" value="AA-Vitamin_Transporters"/>
</dbReference>
<dbReference type="Proteomes" id="UP001157138">
    <property type="component" value="Unassembled WGS sequence"/>
</dbReference>
<reference evidence="9" key="1">
    <citation type="journal article" date="2019" name="Int. J. Syst. Evol. Microbiol.">
        <title>The Global Catalogue of Microorganisms (GCM) 10K type strain sequencing project: providing services to taxonomists for standard genome sequencing and annotation.</title>
        <authorList>
            <consortium name="The Broad Institute Genomics Platform"/>
            <consortium name="The Broad Institute Genome Sequencing Center for Infectious Disease"/>
            <person name="Wu L."/>
            <person name="Ma J."/>
        </authorList>
    </citation>
    <scope>NUCLEOTIDE SEQUENCE [LARGE SCALE GENOMIC DNA]</scope>
    <source>
        <strain evidence="9">NBRC 108723</strain>
    </source>
</reference>
<keyword evidence="9" id="KW-1185">Reference proteome</keyword>
<evidence type="ECO:0000259" key="7">
    <source>
        <dbReference type="Pfam" id="PF00892"/>
    </source>
</evidence>
<evidence type="ECO:0000256" key="1">
    <source>
        <dbReference type="ARBA" id="ARBA00004141"/>
    </source>
</evidence>
<dbReference type="InterPro" id="IPR037185">
    <property type="entry name" value="EmrE-like"/>
</dbReference>
<accession>A0ABQ6F128</accession>
<evidence type="ECO:0000256" key="4">
    <source>
        <dbReference type="ARBA" id="ARBA00022989"/>
    </source>
</evidence>
<keyword evidence="3 6" id="KW-0812">Transmembrane</keyword>
<organism evidence="8 9">
    <name type="scientific">Vibrio zhanjiangensis</name>
    <dbReference type="NCBI Taxonomy" id="1046128"/>
    <lineage>
        <taxon>Bacteria</taxon>
        <taxon>Pseudomonadati</taxon>
        <taxon>Pseudomonadota</taxon>
        <taxon>Gammaproteobacteria</taxon>
        <taxon>Vibrionales</taxon>
        <taxon>Vibrionaceae</taxon>
        <taxon>Vibrio</taxon>
    </lineage>
</organism>
<keyword evidence="4 6" id="KW-1133">Transmembrane helix</keyword>
<evidence type="ECO:0000256" key="3">
    <source>
        <dbReference type="ARBA" id="ARBA00022692"/>
    </source>
</evidence>
<gene>
    <name evidence="8" type="ORF">GCM10007938_29750</name>
</gene>
<proteinExistence type="inferred from homology"/>
<dbReference type="EMBL" id="BSPW01000067">
    <property type="protein sequence ID" value="GLT19193.1"/>
    <property type="molecule type" value="Genomic_DNA"/>
</dbReference>
<feature type="domain" description="EamA" evidence="7">
    <location>
        <begin position="28"/>
        <end position="163"/>
    </location>
</feature>
<dbReference type="PANTHER" id="PTHR32322">
    <property type="entry name" value="INNER MEMBRANE TRANSPORTER"/>
    <property type="match status" value="1"/>
</dbReference>
<name>A0ABQ6F128_9VIBR</name>
<comment type="caution">
    <text evidence="8">The sequence shown here is derived from an EMBL/GenBank/DDBJ whole genome shotgun (WGS) entry which is preliminary data.</text>
</comment>
<comment type="subcellular location">
    <subcellularLocation>
        <location evidence="1">Membrane</location>
        <topology evidence="1">Multi-pass membrane protein</topology>
    </subcellularLocation>
</comment>
<evidence type="ECO:0000256" key="5">
    <source>
        <dbReference type="ARBA" id="ARBA00023136"/>
    </source>
</evidence>
<protein>
    <recommendedName>
        <fullName evidence="7">EamA domain-containing protein</fullName>
    </recommendedName>
</protein>
<keyword evidence="5 6" id="KW-0472">Membrane</keyword>
<feature type="transmembrane region" description="Helical" evidence="6">
    <location>
        <begin position="147"/>
        <end position="166"/>
    </location>
</feature>
<dbReference type="PANTHER" id="PTHR32322:SF2">
    <property type="entry name" value="EAMA DOMAIN-CONTAINING PROTEIN"/>
    <property type="match status" value="1"/>
</dbReference>
<feature type="transmembrane region" description="Helical" evidence="6">
    <location>
        <begin position="32"/>
        <end position="51"/>
    </location>
</feature>
<feature type="transmembrane region" description="Helical" evidence="6">
    <location>
        <begin position="63"/>
        <end position="81"/>
    </location>
</feature>